<dbReference type="Proteomes" id="UP000231279">
    <property type="component" value="Unassembled WGS sequence"/>
</dbReference>
<dbReference type="EMBL" id="NKXS01003489">
    <property type="protein sequence ID" value="PIN09628.1"/>
    <property type="molecule type" value="Genomic_DNA"/>
</dbReference>
<protein>
    <submittedName>
        <fullName evidence="1">Uncharacterized protein</fullName>
    </submittedName>
</protein>
<dbReference type="PANTHER" id="PTHR35495">
    <property type="entry name" value="OS06G0679600 PROTEIN"/>
    <property type="match status" value="1"/>
</dbReference>
<name>A0A2G9GWH3_9LAMI</name>
<gene>
    <name evidence="1" type="ORF">CDL12_17784</name>
</gene>
<evidence type="ECO:0000313" key="1">
    <source>
        <dbReference type="EMBL" id="PIN09628.1"/>
    </source>
</evidence>
<dbReference type="OrthoDB" id="1924680at2759"/>
<organism evidence="1 2">
    <name type="scientific">Handroanthus impetiginosus</name>
    <dbReference type="NCBI Taxonomy" id="429701"/>
    <lineage>
        <taxon>Eukaryota</taxon>
        <taxon>Viridiplantae</taxon>
        <taxon>Streptophyta</taxon>
        <taxon>Embryophyta</taxon>
        <taxon>Tracheophyta</taxon>
        <taxon>Spermatophyta</taxon>
        <taxon>Magnoliopsida</taxon>
        <taxon>eudicotyledons</taxon>
        <taxon>Gunneridae</taxon>
        <taxon>Pentapetalae</taxon>
        <taxon>asterids</taxon>
        <taxon>lamiids</taxon>
        <taxon>Lamiales</taxon>
        <taxon>Bignoniaceae</taxon>
        <taxon>Crescentiina</taxon>
        <taxon>Tabebuia alliance</taxon>
        <taxon>Handroanthus</taxon>
    </lineage>
</organism>
<dbReference type="PANTHER" id="PTHR35495:SF1">
    <property type="entry name" value="OS06G0679600 PROTEIN"/>
    <property type="match status" value="1"/>
</dbReference>
<proteinExistence type="predicted"/>
<evidence type="ECO:0000313" key="2">
    <source>
        <dbReference type="Proteomes" id="UP000231279"/>
    </source>
</evidence>
<sequence>MEARVRRSGLRSPTTTPLFYTYLKPGALARLRYSKISARCREIDAQTLLALCQLKSSSDSAVSQPHSVELPMNGIPCFDLRVKKHPRCFQRKRLIAVTPIFSETQS</sequence>
<reference evidence="2" key="1">
    <citation type="journal article" date="2018" name="Gigascience">
        <title>Genome assembly of the Pink Ipe (Handroanthus impetiginosus, Bignoniaceae), a highly valued, ecologically keystone Neotropical timber forest tree.</title>
        <authorList>
            <person name="Silva-Junior O.B."/>
            <person name="Grattapaglia D."/>
            <person name="Novaes E."/>
            <person name="Collevatti R.G."/>
        </authorList>
    </citation>
    <scope>NUCLEOTIDE SEQUENCE [LARGE SCALE GENOMIC DNA]</scope>
    <source>
        <strain evidence="2">cv. UFG-1</strain>
    </source>
</reference>
<keyword evidence="2" id="KW-1185">Reference proteome</keyword>
<accession>A0A2G9GWH3</accession>
<comment type="caution">
    <text evidence="1">The sequence shown here is derived from an EMBL/GenBank/DDBJ whole genome shotgun (WGS) entry which is preliminary data.</text>
</comment>
<dbReference type="AlphaFoldDB" id="A0A2G9GWH3"/>